<dbReference type="AlphaFoldDB" id="M7ARD6"/>
<gene>
    <name evidence="3" type="ORF">UY3_17534</name>
</gene>
<evidence type="ECO:0000259" key="2">
    <source>
        <dbReference type="Pfam" id="PF13837"/>
    </source>
</evidence>
<dbReference type="PANTHER" id="PTHR47595:SF1">
    <property type="entry name" value="MYB_SANT-LIKE DNA-BINDING DOMAIN-CONTAINING PROTEIN"/>
    <property type="match status" value="1"/>
</dbReference>
<organism evidence="3 4">
    <name type="scientific">Chelonia mydas</name>
    <name type="common">Green sea-turtle</name>
    <name type="synonym">Chelonia agassizi</name>
    <dbReference type="NCBI Taxonomy" id="8469"/>
    <lineage>
        <taxon>Eukaryota</taxon>
        <taxon>Metazoa</taxon>
        <taxon>Chordata</taxon>
        <taxon>Craniata</taxon>
        <taxon>Vertebrata</taxon>
        <taxon>Euteleostomi</taxon>
        <taxon>Archelosauria</taxon>
        <taxon>Testudinata</taxon>
        <taxon>Testudines</taxon>
        <taxon>Cryptodira</taxon>
        <taxon>Durocryptodira</taxon>
        <taxon>Americhelydia</taxon>
        <taxon>Chelonioidea</taxon>
        <taxon>Cheloniidae</taxon>
        <taxon>Chelonia</taxon>
    </lineage>
</organism>
<keyword evidence="4" id="KW-1185">Reference proteome</keyword>
<dbReference type="Pfam" id="PF13837">
    <property type="entry name" value="Myb_DNA-bind_4"/>
    <property type="match status" value="1"/>
</dbReference>
<feature type="domain" description="Myb/SANT-like DNA-binding" evidence="2">
    <location>
        <begin position="62"/>
        <end position="117"/>
    </location>
</feature>
<evidence type="ECO:0000313" key="4">
    <source>
        <dbReference type="Proteomes" id="UP000031443"/>
    </source>
</evidence>
<reference evidence="4" key="1">
    <citation type="journal article" date="2013" name="Nat. Genet.">
        <title>The draft genomes of soft-shell turtle and green sea turtle yield insights into the development and evolution of the turtle-specific body plan.</title>
        <authorList>
            <person name="Wang Z."/>
            <person name="Pascual-Anaya J."/>
            <person name="Zadissa A."/>
            <person name="Li W."/>
            <person name="Niimura Y."/>
            <person name="Huang Z."/>
            <person name="Li C."/>
            <person name="White S."/>
            <person name="Xiong Z."/>
            <person name="Fang D."/>
            <person name="Wang B."/>
            <person name="Ming Y."/>
            <person name="Chen Y."/>
            <person name="Zheng Y."/>
            <person name="Kuraku S."/>
            <person name="Pignatelli M."/>
            <person name="Herrero J."/>
            <person name="Beal K."/>
            <person name="Nozawa M."/>
            <person name="Li Q."/>
            <person name="Wang J."/>
            <person name="Zhang H."/>
            <person name="Yu L."/>
            <person name="Shigenobu S."/>
            <person name="Wang J."/>
            <person name="Liu J."/>
            <person name="Flicek P."/>
            <person name="Searle S."/>
            <person name="Wang J."/>
            <person name="Kuratani S."/>
            <person name="Yin Y."/>
            <person name="Aken B."/>
            <person name="Zhang G."/>
            <person name="Irie N."/>
        </authorList>
    </citation>
    <scope>NUCLEOTIDE SEQUENCE [LARGE SCALE GENOMIC DNA]</scope>
</reference>
<dbReference type="PANTHER" id="PTHR47595">
    <property type="entry name" value="HEAT SHOCK 70 KDA PROTEIN 14"/>
    <property type="match status" value="1"/>
</dbReference>
<proteinExistence type="predicted"/>
<name>M7ARD6_CHEMY</name>
<dbReference type="Proteomes" id="UP000031443">
    <property type="component" value="Unassembled WGS sequence"/>
</dbReference>
<accession>M7ARD6</accession>
<evidence type="ECO:0000256" key="1">
    <source>
        <dbReference type="SAM" id="MobiDB-lite"/>
    </source>
</evidence>
<protein>
    <recommendedName>
        <fullName evidence="2">Myb/SANT-like DNA-binding domain-containing protein</fullName>
    </recommendedName>
</protein>
<sequence length="234" mass="25683">MPTFQNVFAFRIQNKKSAPIVTALNSTLNSDALATYTGKELRTFESHFLFGQHGKLQMTMQSSSAEGMKDRGHNRDPKKCHVKLKELSQAYQKTREANRRFGSEPKTCHFYDELHAILGGSATTTPTMLFDSFSGVGGNMEAGFGDEEDDDDKVVHSSQQASRETGFPDSQELFLTLDLEPVTPEPIQGCLLEPPGGEGTSVRMKPCSQHHGCCSVVRGDWTGDGDFADTIVKG</sequence>
<evidence type="ECO:0000313" key="3">
    <source>
        <dbReference type="EMBL" id="EMP25395.1"/>
    </source>
</evidence>
<dbReference type="EMBL" id="KB590549">
    <property type="protein sequence ID" value="EMP25395.1"/>
    <property type="molecule type" value="Genomic_DNA"/>
</dbReference>
<dbReference type="InterPro" id="IPR044822">
    <property type="entry name" value="Myb_DNA-bind_4"/>
</dbReference>
<feature type="region of interest" description="Disordered" evidence="1">
    <location>
        <begin position="145"/>
        <end position="166"/>
    </location>
</feature>